<dbReference type="Proteomes" id="UP000500767">
    <property type="component" value="Chromosome"/>
</dbReference>
<dbReference type="KEGG" id="lck:HN018_11550"/>
<protein>
    <recommendedName>
        <fullName evidence="4">Tetratricopeptide repeat-like domain-containing protein</fullName>
    </recommendedName>
</protein>
<dbReference type="RefSeq" id="WP_171835532.1">
    <property type="nucleotide sequence ID" value="NZ_CP053708.1"/>
</dbReference>
<dbReference type="AlphaFoldDB" id="A0A6M8HQP0"/>
<keyword evidence="1" id="KW-0472">Membrane</keyword>
<proteinExistence type="predicted"/>
<evidence type="ECO:0000313" key="3">
    <source>
        <dbReference type="Proteomes" id="UP000500767"/>
    </source>
</evidence>
<feature type="transmembrane region" description="Helical" evidence="1">
    <location>
        <begin position="25"/>
        <end position="48"/>
    </location>
</feature>
<accession>A0A6M8HQP0</accession>
<dbReference type="EMBL" id="CP053708">
    <property type="protein sequence ID" value="QKE90585.1"/>
    <property type="molecule type" value="Genomic_DNA"/>
</dbReference>
<sequence length="233" mass="25279">MVDDIFNEVDEDLRAEHARARNRRLALFGLALLVVVGLGTGGWEFFLYRQRSMAVAVAQDYFIAQKDADTAPAAAAGPNAPPTPEQLRAIDEFARVAAKGPAGFATLARLRMAALSWQAKNTAKALDLWDQVSKDQAADPDMRGLADLLWVQHRADDGDASILKTRLRDILAPKSPWHLLALETDALIDLRLNHLADAKRKLTTLSQDGGASQSLRARASGLLDTLDTSKTGG</sequence>
<gene>
    <name evidence="2" type="ORF">HN018_11550</name>
</gene>
<organism evidence="2 3">
    <name type="scientific">Lichenicola cladoniae</name>
    <dbReference type="NCBI Taxonomy" id="1484109"/>
    <lineage>
        <taxon>Bacteria</taxon>
        <taxon>Pseudomonadati</taxon>
        <taxon>Pseudomonadota</taxon>
        <taxon>Alphaproteobacteria</taxon>
        <taxon>Acetobacterales</taxon>
        <taxon>Acetobacteraceae</taxon>
        <taxon>Lichenicola</taxon>
    </lineage>
</organism>
<keyword evidence="1" id="KW-0812">Transmembrane</keyword>
<keyword evidence="3" id="KW-1185">Reference proteome</keyword>
<evidence type="ECO:0000256" key="1">
    <source>
        <dbReference type="SAM" id="Phobius"/>
    </source>
</evidence>
<keyword evidence="1" id="KW-1133">Transmembrane helix</keyword>
<name>A0A6M8HQP0_9PROT</name>
<evidence type="ECO:0000313" key="2">
    <source>
        <dbReference type="EMBL" id="QKE90585.1"/>
    </source>
</evidence>
<evidence type="ECO:0008006" key="4">
    <source>
        <dbReference type="Google" id="ProtNLM"/>
    </source>
</evidence>
<reference evidence="2 3" key="1">
    <citation type="journal article" date="2014" name="World J. Microbiol. Biotechnol.">
        <title>Biodiversity and physiological characteristics of Antarctic and Arctic lichens-associated bacteria.</title>
        <authorList>
            <person name="Lee Y.M."/>
            <person name="Kim E.H."/>
            <person name="Lee H.K."/>
            <person name="Hong S.G."/>
        </authorList>
    </citation>
    <scope>NUCLEOTIDE SEQUENCE [LARGE SCALE GENOMIC DNA]</scope>
    <source>
        <strain evidence="2 3">PAMC 26569</strain>
    </source>
</reference>